<evidence type="ECO:0000313" key="1">
    <source>
        <dbReference type="EMBL" id="KZV78474.1"/>
    </source>
</evidence>
<gene>
    <name evidence="1" type="ORF">EXIGLDRAFT_783785</name>
</gene>
<sequence length="51" mass="5917">MELYTFRAHPIEVCDVKIDRARQTDVLTTIEVCDIKHPPSSRGSGIRYRLE</sequence>
<dbReference type="EMBL" id="KV426884">
    <property type="protein sequence ID" value="KZV78474.1"/>
    <property type="molecule type" value="Genomic_DNA"/>
</dbReference>
<accession>A0A166MW20</accession>
<keyword evidence="2" id="KW-1185">Reference proteome</keyword>
<evidence type="ECO:0000313" key="2">
    <source>
        <dbReference type="Proteomes" id="UP000077266"/>
    </source>
</evidence>
<reference evidence="1 2" key="1">
    <citation type="journal article" date="2016" name="Mol. Biol. Evol.">
        <title>Comparative Genomics of Early-Diverging Mushroom-Forming Fungi Provides Insights into the Origins of Lignocellulose Decay Capabilities.</title>
        <authorList>
            <person name="Nagy L.G."/>
            <person name="Riley R."/>
            <person name="Tritt A."/>
            <person name="Adam C."/>
            <person name="Daum C."/>
            <person name="Floudas D."/>
            <person name="Sun H."/>
            <person name="Yadav J.S."/>
            <person name="Pangilinan J."/>
            <person name="Larsson K.H."/>
            <person name="Matsuura K."/>
            <person name="Barry K."/>
            <person name="Labutti K."/>
            <person name="Kuo R."/>
            <person name="Ohm R.A."/>
            <person name="Bhattacharya S.S."/>
            <person name="Shirouzu T."/>
            <person name="Yoshinaga Y."/>
            <person name="Martin F.M."/>
            <person name="Grigoriev I.V."/>
            <person name="Hibbett D.S."/>
        </authorList>
    </citation>
    <scope>NUCLEOTIDE SEQUENCE [LARGE SCALE GENOMIC DNA]</scope>
    <source>
        <strain evidence="1 2">HHB12029</strain>
    </source>
</reference>
<name>A0A166MW20_EXIGL</name>
<organism evidence="1 2">
    <name type="scientific">Exidia glandulosa HHB12029</name>
    <dbReference type="NCBI Taxonomy" id="1314781"/>
    <lineage>
        <taxon>Eukaryota</taxon>
        <taxon>Fungi</taxon>
        <taxon>Dikarya</taxon>
        <taxon>Basidiomycota</taxon>
        <taxon>Agaricomycotina</taxon>
        <taxon>Agaricomycetes</taxon>
        <taxon>Auriculariales</taxon>
        <taxon>Exidiaceae</taxon>
        <taxon>Exidia</taxon>
    </lineage>
</organism>
<dbReference type="Proteomes" id="UP000077266">
    <property type="component" value="Unassembled WGS sequence"/>
</dbReference>
<proteinExistence type="predicted"/>
<protein>
    <submittedName>
        <fullName evidence="1">Uncharacterized protein</fullName>
    </submittedName>
</protein>
<dbReference type="InParanoid" id="A0A166MW20"/>
<dbReference type="AlphaFoldDB" id="A0A166MW20"/>